<accession>A0ABV9HSJ9</accession>
<gene>
    <name evidence="1" type="ORF">ACFO3O_04370</name>
</gene>
<comment type="caution">
    <text evidence="1">The sequence shown here is derived from an EMBL/GenBank/DDBJ whole genome shotgun (WGS) entry which is preliminary data.</text>
</comment>
<reference evidence="2" key="1">
    <citation type="journal article" date="2019" name="Int. J. Syst. Evol. Microbiol.">
        <title>The Global Catalogue of Microorganisms (GCM) 10K type strain sequencing project: providing services to taxonomists for standard genome sequencing and annotation.</title>
        <authorList>
            <consortium name="The Broad Institute Genomics Platform"/>
            <consortium name="The Broad Institute Genome Sequencing Center for Infectious Disease"/>
            <person name="Wu L."/>
            <person name="Ma J."/>
        </authorList>
    </citation>
    <scope>NUCLEOTIDE SEQUENCE [LARGE SCALE GENOMIC DNA]</scope>
    <source>
        <strain evidence="2">YJ-61-S</strain>
    </source>
</reference>
<evidence type="ECO:0000313" key="2">
    <source>
        <dbReference type="Proteomes" id="UP001596043"/>
    </source>
</evidence>
<proteinExistence type="predicted"/>
<name>A0ABV9HSJ9_9FLAO</name>
<organism evidence="1 2">
    <name type="scientific">Dokdonia ponticola</name>
    <dbReference type="NCBI Taxonomy" id="2041041"/>
    <lineage>
        <taxon>Bacteria</taxon>
        <taxon>Pseudomonadati</taxon>
        <taxon>Bacteroidota</taxon>
        <taxon>Flavobacteriia</taxon>
        <taxon>Flavobacteriales</taxon>
        <taxon>Flavobacteriaceae</taxon>
        <taxon>Dokdonia</taxon>
    </lineage>
</organism>
<dbReference type="EMBL" id="JBHSFV010000002">
    <property type="protein sequence ID" value="MFC4633127.1"/>
    <property type="molecule type" value="Genomic_DNA"/>
</dbReference>
<dbReference type="RefSeq" id="WP_379977319.1">
    <property type="nucleotide sequence ID" value="NZ_JBHSFV010000002.1"/>
</dbReference>
<evidence type="ECO:0000313" key="1">
    <source>
        <dbReference type="EMBL" id="MFC4633127.1"/>
    </source>
</evidence>
<keyword evidence="2" id="KW-1185">Reference proteome</keyword>
<sequence>MKTKEQKDVLFYQNLGRLFYAIAFIDNTVRPEEIETLKEMVSSKWTSLDNEPDEHGSDSAFQIEVVFNWLDSEVYSAQESYDTFVNYYTSNKSLFTDNTKRNIKKTASAIANAFSGTNKSELIILAQLNLLLS</sequence>
<dbReference type="Proteomes" id="UP001596043">
    <property type="component" value="Unassembled WGS sequence"/>
</dbReference>
<evidence type="ECO:0008006" key="3">
    <source>
        <dbReference type="Google" id="ProtNLM"/>
    </source>
</evidence>
<protein>
    <recommendedName>
        <fullName evidence="3">TerB family tellurite resistance protein</fullName>
    </recommendedName>
</protein>